<evidence type="ECO:0000256" key="6">
    <source>
        <dbReference type="ARBA" id="ARBA00022840"/>
    </source>
</evidence>
<keyword evidence="4" id="KW-0863">Zinc-finger</keyword>
<evidence type="ECO:0000256" key="5">
    <source>
        <dbReference type="ARBA" id="ARBA00022833"/>
    </source>
</evidence>
<dbReference type="Pfam" id="PF01366">
    <property type="entry name" value="PRTP"/>
    <property type="match status" value="1"/>
</dbReference>
<accession>A8B020</accession>
<dbReference type="InterPro" id="IPR000501">
    <property type="entry name" value="UL28/UL56"/>
</dbReference>
<feature type="region of interest" description="Disordered" evidence="9">
    <location>
        <begin position="413"/>
        <end position="444"/>
    </location>
</feature>
<dbReference type="GO" id="GO:0005524">
    <property type="term" value="F:ATP binding"/>
    <property type="evidence" value="ECO:0007669"/>
    <property type="project" value="UniProtKB-KW"/>
</dbReference>
<evidence type="ECO:0000313" key="10">
    <source>
        <dbReference type="EMBL" id="ABV03814.1"/>
    </source>
</evidence>
<evidence type="ECO:0000256" key="2">
    <source>
        <dbReference type="ARBA" id="ARBA00022723"/>
    </source>
</evidence>
<evidence type="ECO:0000256" key="7">
    <source>
        <dbReference type="ARBA" id="ARBA00022921"/>
    </source>
</evidence>
<evidence type="ECO:0000256" key="3">
    <source>
        <dbReference type="ARBA" id="ARBA00022741"/>
    </source>
</evidence>
<protein>
    <submittedName>
        <fullName evidence="10">UL56</fullName>
    </submittedName>
</protein>
<dbReference type="EMBL" id="EU118147">
    <property type="protein sequence ID" value="ABV03814.1"/>
    <property type="molecule type" value="Genomic_DNA"/>
</dbReference>
<dbReference type="GO" id="GO:0019073">
    <property type="term" value="P:viral DNA genome packaging"/>
    <property type="evidence" value="ECO:0007669"/>
    <property type="project" value="InterPro"/>
</dbReference>
<evidence type="ECO:0000256" key="4">
    <source>
        <dbReference type="ARBA" id="ARBA00022771"/>
    </source>
</evidence>
<reference evidence="10" key="1">
    <citation type="journal article" date="2007" name="Virol. J.">
        <title>Discovery of herpesviruses in multi-infected primates using locked nucleic acids (LNA) and a bigenic PCR approach.</title>
        <authorList>
            <person name="Prepens S."/>
            <person name="Kreuzer K.A."/>
            <person name="Leendertz F."/>
            <person name="Nitsche A."/>
            <person name="Ehlers B."/>
        </authorList>
    </citation>
    <scope>NUCLEOTIDE SEQUENCE</scope>
</reference>
<keyword evidence="6" id="KW-0067">ATP-binding</keyword>
<keyword evidence="1" id="KW-1188">Viral release from host cell</keyword>
<organism evidence="10">
    <name type="scientific">Colobus guereza cytomegalovirus 1.2</name>
    <dbReference type="NCBI Taxonomy" id="467771"/>
    <lineage>
        <taxon>Viruses</taxon>
        <taxon>Duplodnaviria</taxon>
        <taxon>Heunggongvirae</taxon>
        <taxon>Peploviricota</taxon>
        <taxon>Herviviricetes</taxon>
        <taxon>Herpesvirales</taxon>
        <taxon>Orthoherpesviridae</taxon>
        <taxon>Betaherpesvirinae</taxon>
        <taxon>Cytomegalovirus</taxon>
        <taxon>Colobus guereza cytomegalovirus 1</taxon>
    </lineage>
</organism>
<name>A8B020_9BETA</name>
<feature type="compositionally biased region" description="Low complexity" evidence="9">
    <location>
        <begin position="413"/>
        <end position="425"/>
    </location>
</feature>
<keyword evidence="5" id="KW-0862">Zinc</keyword>
<dbReference type="HAMAP" id="MF_04014">
    <property type="entry name" value="HSV_TRM1"/>
    <property type="match status" value="1"/>
</dbReference>
<keyword evidence="2" id="KW-0479">Metal-binding</keyword>
<dbReference type="GO" id="GO:0008270">
    <property type="term" value="F:zinc ion binding"/>
    <property type="evidence" value="ECO:0007669"/>
    <property type="project" value="UniProtKB-KW"/>
</dbReference>
<proteinExistence type="inferred from homology"/>
<sequence>MNLLQKLCVVCSKCNEYAMELECLKYCDPNVLAAESSPFKRNALAIAYLYRKIYPEVVRQNRTQTSLLTLYMEMILKALYEDTELLDRALKAYCRRPDRMEYYRTILRLDRCDRHHTVELTFTETVKFSVTLATLNDIERFLCKMNYVYAILAPETGLEVCSQLLQLLRRLCGVSPVVCQEAYVEGTTCAQCYEELTIIPNQGRSLNKRLQGLLCNHIVVHRPSSQCDVNIQTVEQDLLDLTPRIPSLPGVLTALKNLFSSSSVYHSYIQEAEEALREYNLFTDIPARIYSLSDFTYWSRTSEVIVKRVGISIQQLNVYHHLCRVLMNSLSNHLYGEDVEDIFVVGEKLLSREERLFVGSVFAAPSRIIDLITSLSIQAFEGNPVFNKLHESNEMYTKIKCILEEIRRPVPDGAAGEAGAGSASRGQDRLNTSNNNSDAQNEDDDFLDWRDARTRMHNVTREVNMRKRAYLQKVSEVGYAKVIRCIKSQERLTSKLIDVNLIGTVCLDFISKLMNGFIYRTQYLDNPDLVDVAQLLSYDEHLYVVNNIIHKSLPAESLPLLGQQIYELCNGPLFTHCTDRYPLSHNVDMAYACDNAGVLPHIKDDLVKCAEGTVYPSEWMVVKYQGFFNFSDCQDLNMLQKEMWKHVRELVLSVALYNETFGKQLTIACLRDELTTDRDLLLTYNKEWPLLLRHEGTLYKSKDLYLLLYRHLARPDEQRDVFRQPDSACVPAAAPRRVRAPRKRPRNSSLLLDLARDQDDQDLVPGCLC</sequence>
<keyword evidence="8" id="KW-0231">Viral genome packaging</keyword>
<evidence type="ECO:0000256" key="9">
    <source>
        <dbReference type="SAM" id="MobiDB-lite"/>
    </source>
</evidence>
<evidence type="ECO:0000256" key="1">
    <source>
        <dbReference type="ARBA" id="ARBA00022612"/>
    </source>
</evidence>
<keyword evidence="3" id="KW-0547">Nucleotide-binding</keyword>
<keyword evidence="7" id="KW-0426">Late protein</keyword>
<feature type="compositionally biased region" description="Polar residues" evidence="9">
    <location>
        <begin position="429"/>
        <end position="439"/>
    </location>
</feature>
<evidence type="ECO:0000256" key="8">
    <source>
        <dbReference type="ARBA" id="ARBA00023219"/>
    </source>
</evidence>